<dbReference type="Pfam" id="PF00168">
    <property type="entry name" value="C2"/>
    <property type="match status" value="1"/>
</dbReference>
<keyword evidence="5" id="KW-1185">Reference proteome</keyword>
<name>A0A4D6NFT5_VIGUN</name>
<accession>A0A4D6NFT5</accession>
<dbReference type="Gramene" id="Vigun05g077100.6.v1.2">
    <property type="protein sequence ID" value="Vigun05g077100.6.v1.2"/>
    <property type="gene ID" value="Vigun05g077100.v1.2"/>
</dbReference>
<proteinExistence type="predicted"/>
<evidence type="ECO:0000259" key="3">
    <source>
        <dbReference type="PROSITE" id="PS50004"/>
    </source>
</evidence>
<dbReference type="InterPro" id="IPR035892">
    <property type="entry name" value="C2_domain_sf"/>
</dbReference>
<sequence>MPPGTLEVILISAKGLHNSDFFGKMDPYVILTYRNQEHRSTVAKGAGSKPHWNESFLFTICDSATELNLRLMDKDTFTSDDFLGETRINLEGVLNVGSIPETSYNVVKNQNYCGELKVALTFNPEICY</sequence>
<dbReference type="SUPFAM" id="SSF49562">
    <property type="entry name" value="C2 domain (Calcium/lipid-binding domain, CaLB)"/>
    <property type="match status" value="1"/>
</dbReference>
<dbReference type="Gramene" id="Vigun05g077100.1.v1.2">
    <property type="protein sequence ID" value="Vigun05g077100.1.v1.2"/>
    <property type="gene ID" value="Vigun05g077100.v1.2"/>
</dbReference>
<protein>
    <submittedName>
        <fullName evidence="4">Toll-interacting protein</fullName>
    </submittedName>
</protein>
<keyword evidence="1" id="KW-0479">Metal-binding</keyword>
<dbReference type="PANTHER" id="PTHR46502:SF7">
    <property type="entry name" value="ELICITOR-RESPONSIVE-LIKE PROTEIN"/>
    <property type="match status" value="1"/>
</dbReference>
<dbReference type="SMART" id="SM00239">
    <property type="entry name" value="C2"/>
    <property type="match status" value="1"/>
</dbReference>
<dbReference type="GO" id="GO:0046872">
    <property type="term" value="F:metal ion binding"/>
    <property type="evidence" value="ECO:0007669"/>
    <property type="project" value="UniProtKB-KW"/>
</dbReference>
<evidence type="ECO:0000256" key="1">
    <source>
        <dbReference type="ARBA" id="ARBA00022723"/>
    </source>
</evidence>
<dbReference type="InterPro" id="IPR000008">
    <property type="entry name" value="C2_dom"/>
</dbReference>
<evidence type="ECO:0000313" key="4">
    <source>
        <dbReference type="EMBL" id="QCE12208.1"/>
    </source>
</evidence>
<organism evidence="4 5">
    <name type="scientific">Vigna unguiculata</name>
    <name type="common">Cowpea</name>
    <dbReference type="NCBI Taxonomy" id="3917"/>
    <lineage>
        <taxon>Eukaryota</taxon>
        <taxon>Viridiplantae</taxon>
        <taxon>Streptophyta</taxon>
        <taxon>Embryophyta</taxon>
        <taxon>Tracheophyta</taxon>
        <taxon>Spermatophyta</taxon>
        <taxon>Magnoliopsida</taxon>
        <taxon>eudicotyledons</taxon>
        <taxon>Gunneridae</taxon>
        <taxon>Pentapetalae</taxon>
        <taxon>rosids</taxon>
        <taxon>fabids</taxon>
        <taxon>Fabales</taxon>
        <taxon>Fabaceae</taxon>
        <taxon>Papilionoideae</taxon>
        <taxon>50 kb inversion clade</taxon>
        <taxon>NPAAA clade</taxon>
        <taxon>indigoferoid/millettioid clade</taxon>
        <taxon>Phaseoleae</taxon>
        <taxon>Vigna</taxon>
    </lineage>
</organism>
<gene>
    <name evidence="4" type="ORF">DEO72_LG10g3449</name>
</gene>
<evidence type="ECO:0000313" key="5">
    <source>
        <dbReference type="Proteomes" id="UP000501690"/>
    </source>
</evidence>
<dbReference type="Proteomes" id="UP000501690">
    <property type="component" value="Linkage Group LG10"/>
</dbReference>
<dbReference type="AlphaFoldDB" id="A0A4D6NFT5"/>
<dbReference type="PROSITE" id="PS50004">
    <property type="entry name" value="C2"/>
    <property type="match status" value="1"/>
</dbReference>
<dbReference type="PANTHER" id="PTHR46502">
    <property type="entry name" value="C2 DOMAIN-CONTAINING"/>
    <property type="match status" value="1"/>
</dbReference>
<dbReference type="OrthoDB" id="419768at2759"/>
<dbReference type="EMBL" id="CP039354">
    <property type="protein sequence ID" value="QCE12208.1"/>
    <property type="molecule type" value="Genomic_DNA"/>
</dbReference>
<dbReference type="Gene3D" id="2.60.40.150">
    <property type="entry name" value="C2 domain"/>
    <property type="match status" value="1"/>
</dbReference>
<keyword evidence="2" id="KW-0106">Calcium</keyword>
<feature type="domain" description="C2" evidence="3">
    <location>
        <begin position="1"/>
        <end position="103"/>
    </location>
</feature>
<reference evidence="4 5" key="1">
    <citation type="submission" date="2019-04" db="EMBL/GenBank/DDBJ databases">
        <title>An improved genome assembly and genetic linkage map for asparagus bean, Vigna unguiculata ssp. sesquipedialis.</title>
        <authorList>
            <person name="Xia Q."/>
            <person name="Zhang R."/>
            <person name="Dong Y."/>
        </authorList>
    </citation>
    <scope>NUCLEOTIDE SEQUENCE [LARGE SCALE GENOMIC DNA]</scope>
    <source>
        <tissue evidence="4">Leaf</tissue>
    </source>
</reference>
<dbReference type="Gramene" id="Vigun05g077100.7.v1.2">
    <property type="protein sequence ID" value="Vigun05g077100.7.v1.2"/>
    <property type="gene ID" value="Vigun05g077100.v1.2"/>
</dbReference>
<evidence type="ECO:0000256" key="2">
    <source>
        <dbReference type="ARBA" id="ARBA00022837"/>
    </source>
</evidence>